<dbReference type="Proteomes" id="UP001597083">
    <property type="component" value="Unassembled WGS sequence"/>
</dbReference>
<dbReference type="InterPro" id="IPR044856">
    <property type="entry name" value="Malate_synth_C_sf"/>
</dbReference>
<proteinExistence type="predicted"/>
<dbReference type="PANTHER" id="PTHR42902:SF1">
    <property type="entry name" value="MALATE SYNTHASE 1-RELATED"/>
    <property type="match status" value="1"/>
</dbReference>
<gene>
    <name evidence="2" type="ORF">ACFQ07_07305</name>
</gene>
<evidence type="ECO:0000313" key="2">
    <source>
        <dbReference type="EMBL" id="MFD0852022.1"/>
    </source>
</evidence>
<comment type="caution">
    <text evidence="2">The sequence shown here is derived from an EMBL/GenBank/DDBJ whole genome shotgun (WGS) entry which is preliminary data.</text>
</comment>
<sequence>SATPGDITEAGLRNNIDVALRYLATWLDGAGAVAIHNLMEDAATAEISRSQVWQWIYNGVELKEGEKVTKELVERLMDEELGKIRTELGDAFNEPRYNQAVKLFKEVTLADEYSEFLTTPAYERMP</sequence>
<organism evidence="2 3">
    <name type="scientific">Actinomadura adrarensis</name>
    <dbReference type="NCBI Taxonomy" id="1819600"/>
    <lineage>
        <taxon>Bacteria</taxon>
        <taxon>Bacillati</taxon>
        <taxon>Actinomycetota</taxon>
        <taxon>Actinomycetes</taxon>
        <taxon>Streptosporangiales</taxon>
        <taxon>Thermomonosporaceae</taxon>
        <taxon>Actinomadura</taxon>
    </lineage>
</organism>
<dbReference type="InterPro" id="IPR048355">
    <property type="entry name" value="MS_C"/>
</dbReference>
<dbReference type="InterPro" id="IPR006252">
    <property type="entry name" value="Malate_synthA"/>
</dbReference>
<evidence type="ECO:0000259" key="1">
    <source>
        <dbReference type="Pfam" id="PF20659"/>
    </source>
</evidence>
<accession>A0ABW3CDZ8</accession>
<dbReference type="InterPro" id="IPR011076">
    <property type="entry name" value="Malate_synth_sf"/>
</dbReference>
<dbReference type="Pfam" id="PF20659">
    <property type="entry name" value="MS_C"/>
    <property type="match status" value="1"/>
</dbReference>
<keyword evidence="3" id="KW-1185">Reference proteome</keyword>
<dbReference type="EMBL" id="JBHTIR010000992">
    <property type="protein sequence ID" value="MFD0852022.1"/>
    <property type="molecule type" value="Genomic_DNA"/>
</dbReference>
<evidence type="ECO:0000313" key="3">
    <source>
        <dbReference type="Proteomes" id="UP001597083"/>
    </source>
</evidence>
<reference evidence="3" key="1">
    <citation type="journal article" date="2019" name="Int. J. Syst. Evol. Microbiol.">
        <title>The Global Catalogue of Microorganisms (GCM) 10K type strain sequencing project: providing services to taxonomists for standard genome sequencing and annotation.</title>
        <authorList>
            <consortium name="The Broad Institute Genomics Platform"/>
            <consortium name="The Broad Institute Genome Sequencing Center for Infectious Disease"/>
            <person name="Wu L."/>
            <person name="Ma J."/>
        </authorList>
    </citation>
    <scope>NUCLEOTIDE SEQUENCE [LARGE SCALE GENOMIC DNA]</scope>
    <source>
        <strain evidence="3">JCM 31696</strain>
    </source>
</reference>
<dbReference type="PANTHER" id="PTHR42902">
    <property type="entry name" value="MALATE SYNTHASE"/>
    <property type="match status" value="1"/>
</dbReference>
<protein>
    <submittedName>
        <fullName evidence="2">Malate synthase A</fullName>
    </submittedName>
</protein>
<dbReference type="Gene3D" id="1.20.1220.12">
    <property type="entry name" value="Malate synthase, domain III"/>
    <property type="match status" value="1"/>
</dbReference>
<feature type="domain" description="Malate synthase C-terminal" evidence="1">
    <location>
        <begin position="7"/>
        <end position="124"/>
    </location>
</feature>
<feature type="non-terminal residue" evidence="2">
    <location>
        <position position="1"/>
    </location>
</feature>
<dbReference type="SUPFAM" id="SSF51645">
    <property type="entry name" value="Malate synthase G"/>
    <property type="match status" value="1"/>
</dbReference>
<name>A0ABW3CDZ8_9ACTN</name>